<dbReference type="AlphaFoldDB" id="A0A1E3IJ94"/>
<dbReference type="VEuPathDB" id="FungiDB:L203_02690"/>
<sequence>MLASTCLFTLLSILGVSVTASPIAEHHSLAKRYSGVKIKSGRNGLCLTPTGPWREGMHVGTLGCDIGAKWDINPGSGSVILHGYNLALDAGTGNTNNELLKLWTPYPGLFQQTWYLTDDNRIAITGGNQCLDEAEGGPQTYQCTSGNANQVWYIVESPPEANMTTFA</sequence>
<dbReference type="Pfam" id="PF00652">
    <property type="entry name" value="Ricin_B_lectin"/>
    <property type="match status" value="1"/>
</dbReference>
<accession>A0A1E3IJ94</accession>
<gene>
    <name evidence="1" type="ORF">L203_106312</name>
</gene>
<dbReference type="SUPFAM" id="SSF50370">
    <property type="entry name" value="Ricin B-like lectins"/>
    <property type="match status" value="1"/>
</dbReference>
<evidence type="ECO:0000313" key="2">
    <source>
        <dbReference type="Proteomes" id="UP000094043"/>
    </source>
</evidence>
<proteinExistence type="predicted"/>
<dbReference type="RefSeq" id="XP_066071765.1">
    <property type="nucleotide sequence ID" value="XM_066215668.1"/>
</dbReference>
<dbReference type="Proteomes" id="UP000094043">
    <property type="component" value="Chromosome 8"/>
</dbReference>
<reference evidence="1" key="2">
    <citation type="journal article" date="2022" name="Elife">
        <title>Obligate sexual reproduction of a homothallic fungus closely related to the Cryptococcus pathogenic species complex.</title>
        <authorList>
            <person name="Passer A.R."/>
            <person name="Clancey S.A."/>
            <person name="Shea T."/>
            <person name="David-Palma M."/>
            <person name="Averette A.F."/>
            <person name="Boekhout T."/>
            <person name="Porcel B.M."/>
            <person name="Nowrousian M."/>
            <person name="Cuomo C.A."/>
            <person name="Sun S."/>
            <person name="Heitman J."/>
            <person name="Coelho M.A."/>
        </authorList>
    </citation>
    <scope>NUCLEOTIDE SEQUENCE</scope>
    <source>
        <strain evidence="1">CBS 7841</strain>
    </source>
</reference>
<dbReference type="KEGG" id="cdep:91090520"/>
<reference evidence="1" key="1">
    <citation type="submission" date="2016-06" db="EMBL/GenBank/DDBJ databases">
        <authorList>
            <person name="Cuomo C."/>
            <person name="Litvintseva A."/>
            <person name="Heitman J."/>
            <person name="Chen Y."/>
            <person name="Sun S."/>
            <person name="Springer D."/>
            <person name="Dromer F."/>
            <person name="Young S."/>
            <person name="Zeng Q."/>
            <person name="Chapman S."/>
            <person name="Gujja S."/>
            <person name="Saif S."/>
            <person name="Birren B."/>
        </authorList>
    </citation>
    <scope>NUCLEOTIDE SEQUENCE</scope>
    <source>
        <strain evidence="1">CBS 7841</strain>
    </source>
</reference>
<dbReference type="InterPro" id="IPR000772">
    <property type="entry name" value="Ricin_B_lectin"/>
</dbReference>
<reference evidence="1" key="3">
    <citation type="submission" date="2024-01" db="EMBL/GenBank/DDBJ databases">
        <authorList>
            <person name="Coelho M.A."/>
            <person name="David-Palma M."/>
            <person name="Shea T."/>
            <person name="Sun S."/>
            <person name="Cuomo C.A."/>
            <person name="Heitman J."/>
        </authorList>
    </citation>
    <scope>NUCLEOTIDE SEQUENCE</scope>
    <source>
        <strain evidence="1">CBS 7841</strain>
    </source>
</reference>
<dbReference type="PROSITE" id="PS50231">
    <property type="entry name" value="RICIN_B_LECTIN"/>
    <property type="match status" value="1"/>
</dbReference>
<evidence type="ECO:0000313" key="1">
    <source>
        <dbReference type="EMBL" id="WVN91065.1"/>
    </source>
</evidence>
<protein>
    <submittedName>
        <fullName evidence="1">Uncharacterized protein</fullName>
    </submittedName>
</protein>
<organism evidence="1 2">
    <name type="scientific">Cryptococcus depauperatus CBS 7841</name>
    <dbReference type="NCBI Taxonomy" id="1295531"/>
    <lineage>
        <taxon>Eukaryota</taxon>
        <taxon>Fungi</taxon>
        <taxon>Dikarya</taxon>
        <taxon>Basidiomycota</taxon>
        <taxon>Agaricomycotina</taxon>
        <taxon>Tremellomycetes</taxon>
        <taxon>Tremellales</taxon>
        <taxon>Cryptococcaceae</taxon>
        <taxon>Cryptococcus</taxon>
    </lineage>
</organism>
<dbReference type="GeneID" id="91090520"/>
<dbReference type="OrthoDB" id="6770063at2759"/>
<dbReference type="InterPro" id="IPR035992">
    <property type="entry name" value="Ricin_B-like_lectins"/>
</dbReference>
<keyword evidence="2" id="KW-1185">Reference proteome</keyword>
<dbReference type="EMBL" id="CP143791">
    <property type="protein sequence ID" value="WVN91065.1"/>
    <property type="molecule type" value="Genomic_DNA"/>
</dbReference>
<dbReference type="Gene3D" id="2.80.10.50">
    <property type="match status" value="1"/>
</dbReference>
<name>A0A1E3IJ94_9TREE</name>
<dbReference type="CDD" id="cd00161">
    <property type="entry name" value="beta-trefoil_Ricin-like"/>
    <property type="match status" value="1"/>
</dbReference>